<protein>
    <submittedName>
        <fullName evidence="2">Uncharacterized protein</fullName>
    </submittedName>
</protein>
<feature type="region of interest" description="Disordered" evidence="1">
    <location>
        <begin position="1"/>
        <end position="52"/>
    </location>
</feature>
<sequence length="52" mass="6084">MSRFARKGENSGERRREELGSQRWVRETSNFSSNASHENLGSELQFQVARRN</sequence>
<feature type="compositionally biased region" description="Basic and acidic residues" evidence="1">
    <location>
        <begin position="1"/>
        <end position="26"/>
    </location>
</feature>
<dbReference type="Proteomes" id="UP001177670">
    <property type="component" value="Unassembled WGS sequence"/>
</dbReference>
<proteinExistence type="predicted"/>
<gene>
    <name evidence="2" type="ORF">K0M31_014508</name>
</gene>
<accession>A0AA40KUF2</accession>
<evidence type="ECO:0000256" key="1">
    <source>
        <dbReference type="SAM" id="MobiDB-lite"/>
    </source>
</evidence>
<evidence type="ECO:0000313" key="2">
    <source>
        <dbReference type="EMBL" id="KAK1133154.1"/>
    </source>
</evidence>
<organism evidence="2 3">
    <name type="scientific">Melipona bicolor</name>
    <dbReference type="NCBI Taxonomy" id="60889"/>
    <lineage>
        <taxon>Eukaryota</taxon>
        <taxon>Metazoa</taxon>
        <taxon>Ecdysozoa</taxon>
        <taxon>Arthropoda</taxon>
        <taxon>Hexapoda</taxon>
        <taxon>Insecta</taxon>
        <taxon>Pterygota</taxon>
        <taxon>Neoptera</taxon>
        <taxon>Endopterygota</taxon>
        <taxon>Hymenoptera</taxon>
        <taxon>Apocrita</taxon>
        <taxon>Aculeata</taxon>
        <taxon>Apoidea</taxon>
        <taxon>Anthophila</taxon>
        <taxon>Apidae</taxon>
        <taxon>Melipona</taxon>
    </lineage>
</organism>
<dbReference type="EMBL" id="JAHYIQ010000004">
    <property type="protein sequence ID" value="KAK1133154.1"/>
    <property type="molecule type" value="Genomic_DNA"/>
</dbReference>
<dbReference type="AlphaFoldDB" id="A0AA40KUF2"/>
<keyword evidence="3" id="KW-1185">Reference proteome</keyword>
<feature type="compositionally biased region" description="Polar residues" evidence="1">
    <location>
        <begin position="27"/>
        <end position="45"/>
    </location>
</feature>
<comment type="caution">
    <text evidence="2">The sequence shown here is derived from an EMBL/GenBank/DDBJ whole genome shotgun (WGS) entry which is preliminary data.</text>
</comment>
<name>A0AA40KUF2_9HYME</name>
<feature type="non-terminal residue" evidence="2">
    <location>
        <position position="52"/>
    </location>
</feature>
<evidence type="ECO:0000313" key="3">
    <source>
        <dbReference type="Proteomes" id="UP001177670"/>
    </source>
</evidence>
<reference evidence="2" key="1">
    <citation type="submission" date="2021-10" db="EMBL/GenBank/DDBJ databases">
        <title>Melipona bicolor Genome sequencing and assembly.</title>
        <authorList>
            <person name="Araujo N.S."/>
            <person name="Arias M.C."/>
        </authorList>
    </citation>
    <scope>NUCLEOTIDE SEQUENCE</scope>
    <source>
        <strain evidence="2">USP_2M_L1-L4_2017</strain>
        <tissue evidence="2">Whole body</tissue>
    </source>
</reference>